<keyword evidence="3" id="KW-0805">Transcription regulation</keyword>
<dbReference type="Gene3D" id="3.90.1150.10">
    <property type="entry name" value="Aspartate Aminotransferase, domain 1"/>
    <property type="match status" value="1"/>
</dbReference>
<dbReference type="EMBL" id="JAUSVK010000001">
    <property type="protein sequence ID" value="MDQ0391241.1"/>
    <property type="molecule type" value="Genomic_DNA"/>
</dbReference>
<dbReference type="PROSITE" id="PS50949">
    <property type="entry name" value="HTH_GNTR"/>
    <property type="match status" value="1"/>
</dbReference>
<dbReference type="Gene3D" id="1.10.10.10">
    <property type="entry name" value="Winged helix-like DNA-binding domain superfamily/Winged helix DNA-binding domain"/>
    <property type="match status" value="1"/>
</dbReference>
<keyword evidence="4 7" id="KW-0238">DNA-binding</keyword>
<dbReference type="Proteomes" id="UP001237448">
    <property type="component" value="Unassembled WGS sequence"/>
</dbReference>
<evidence type="ECO:0000256" key="3">
    <source>
        <dbReference type="ARBA" id="ARBA00023015"/>
    </source>
</evidence>
<dbReference type="PRINTS" id="PR00035">
    <property type="entry name" value="HTHGNTR"/>
</dbReference>
<evidence type="ECO:0000256" key="2">
    <source>
        <dbReference type="ARBA" id="ARBA00022898"/>
    </source>
</evidence>
<evidence type="ECO:0000256" key="1">
    <source>
        <dbReference type="ARBA" id="ARBA00005384"/>
    </source>
</evidence>
<dbReference type="InterPro" id="IPR015422">
    <property type="entry name" value="PyrdxlP-dep_Trfase_small"/>
</dbReference>
<evidence type="ECO:0000313" key="7">
    <source>
        <dbReference type="EMBL" id="MDQ0391241.1"/>
    </source>
</evidence>
<dbReference type="SMART" id="SM00345">
    <property type="entry name" value="HTH_GNTR"/>
    <property type="match status" value="1"/>
</dbReference>
<name>A0ABU0F9F2_9HYPH</name>
<sequence length="465" mass="50324">MLQQVEGGTLIEVAMAAIRRMAAAAPGARLPSIRRLAEQQGVSKSTVVEAYDRLVAEGAVEARPGSGFYAAGRVRPFALAEAGPRLDRAIDPLWIVRQSLERRDPAQAGLLQPGCGWLPDDWLPGDMIRRSLRAIARDAGANLTGYSTPQGYRPLRDHLARRLDERGLDAGPGSILLTDSGSRAIDLVCRFLLQPGDAVLVDDPCYFNFQSMLQAQRARPIGVPYTPDGPDLERFAALCAEHRPKLYLTTAVLHNPTGATVGAGVAHRLLKLAERHDLILVEDNIFADFEARPSPGLAALDGLERVIHLGSFSKTLTAALRCGYVVARADWIEGLTDLALATSFGASDMAAQTTFRLLTDGSYRRHLDTLRPRLARAMARTLQQLTALGLTPFVEPEAGMFLWMRLPEGLDSGPVARRALDEGVVLAPGDVFSVSRGAGRFMRFNAAQCGDGRVFEVLARAMAQG</sequence>
<proteinExistence type="inferred from homology"/>
<dbReference type="InterPro" id="IPR036390">
    <property type="entry name" value="WH_DNA-bd_sf"/>
</dbReference>
<dbReference type="InterPro" id="IPR000524">
    <property type="entry name" value="Tscrpt_reg_HTH_GntR"/>
</dbReference>
<dbReference type="InterPro" id="IPR036388">
    <property type="entry name" value="WH-like_DNA-bd_sf"/>
</dbReference>
<evidence type="ECO:0000259" key="6">
    <source>
        <dbReference type="PROSITE" id="PS50949"/>
    </source>
</evidence>
<dbReference type="PANTHER" id="PTHR46577:SF2">
    <property type="entry name" value="TRANSCRIPTIONAL REGULATORY PROTEIN"/>
    <property type="match status" value="1"/>
</dbReference>
<comment type="similarity">
    <text evidence="1">In the C-terminal section; belongs to the class-I pyridoxal-phosphate-dependent aminotransferase family.</text>
</comment>
<dbReference type="InterPro" id="IPR015421">
    <property type="entry name" value="PyrdxlP-dep_Trfase_major"/>
</dbReference>
<dbReference type="PANTHER" id="PTHR46577">
    <property type="entry name" value="HTH-TYPE TRANSCRIPTIONAL REGULATORY PROTEIN GABR"/>
    <property type="match status" value="1"/>
</dbReference>
<dbReference type="SUPFAM" id="SSF46785">
    <property type="entry name" value="Winged helix' DNA-binding domain"/>
    <property type="match status" value="1"/>
</dbReference>
<evidence type="ECO:0000313" key="8">
    <source>
        <dbReference type="Proteomes" id="UP001237448"/>
    </source>
</evidence>
<accession>A0ABU0F9F2</accession>
<dbReference type="Pfam" id="PF00392">
    <property type="entry name" value="GntR"/>
    <property type="match status" value="1"/>
</dbReference>
<evidence type="ECO:0000256" key="4">
    <source>
        <dbReference type="ARBA" id="ARBA00023125"/>
    </source>
</evidence>
<gene>
    <name evidence="7" type="ORF">J3R73_001033</name>
</gene>
<keyword evidence="2" id="KW-0663">Pyridoxal phosphate</keyword>
<dbReference type="SUPFAM" id="SSF53383">
    <property type="entry name" value="PLP-dependent transferases"/>
    <property type="match status" value="1"/>
</dbReference>
<dbReference type="CDD" id="cd00609">
    <property type="entry name" value="AAT_like"/>
    <property type="match status" value="1"/>
</dbReference>
<dbReference type="RefSeq" id="WP_307423232.1">
    <property type="nucleotide sequence ID" value="NZ_JAUSVK010000001.1"/>
</dbReference>
<protein>
    <submittedName>
        <fullName evidence="7">DNA-binding transcriptional MocR family regulator</fullName>
    </submittedName>
</protein>
<evidence type="ECO:0000256" key="5">
    <source>
        <dbReference type="ARBA" id="ARBA00023163"/>
    </source>
</evidence>
<dbReference type="Gene3D" id="3.40.640.10">
    <property type="entry name" value="Type I PLP-dependent aspartate aminotransferase-like (Major domain)"/>
    <property type="match status" value="1"/>
</dbReference>
<reference evidence="7 8" key="1">
    <citation type="submission" date="2023-07" db="EMBL/GenBank/DDBJ databases">
        <title>Genomic Encyclopedia of Type Strains, Phase IV (KMG-IV): sequencing the most valuable type-strain genomes for metagenomic binning, comparative biology and taxonomic classification.</title>
        <authorList>
            <person name="Goeker M."/>
        </authorList>
    </citation>
    <scope>NUCLEOTIDE SEQUENCE [LARGE SCALE GENOMIC DNA]</scope>
    <source>
        <strain evidence="7 8">DSM 5896</strain>
    </source>
</reference>
<keyword evidence="8" id="KW-1185">Reference proteome</keyword>
<dbReference type="InterPro" id="IPR051446">
    <property type="entry name" value="HTH_trans_reg/aminotransferase"/>
</dbReference>
<comment type="caution">
    <text evidence="7">The sequence shown here is derived from an EMBL/GenBank/DDBJ whole genome shotgun (WGS) entry which is preliminary data.</text>
</comment>
<dbReference type="GO" id="GO:0003677">
    <property type="term" value="F:DNA binding"/>
    <property type="evidence" value="ECO:0007669"/>
    <property type="project" value="UniProtKB-KW"/>
</dbReference>
<feature type="domain" description="HTH gntR-type" evidence="6">
    <location>
        <begin position="5"/>
        <end position="73"/>
    </location>
</feature>
<dbReference type="InterPro" id="IPR004839">
    <property type="entry name" value="Aminotransferase_I/II_large"/>
</dbReference>
<dbReference type="Pfam" id="PF00155">
    <property type="entry name" value="Aminotran_1_2"/>
    <property type="match status" value="1"/>
</dbReference>
<dbReference type="CDD" id="cd07377">
    <property type="entry name" value="WHTH_GntR"/>
    <property type="match status" value="1"/>
</dbReference>
<dbReference type="InterPro" id="IPR015424">
    <property type="entry name" value="PyrdxlP-dep_Trfase"/>
</dbReference>
<keyword evidence="5" id="KW-0804">Transcription</keyword>
<organism evidence="7 8">
    <name type="scientific">Labrys monachus</name>
    <dbReference type="NCBI Taxonomy" id="217067"/>
    <lineage>
        <taxon>Bacteria</taxon>
        <taxon>Pseudomonadati</taxon>
        <taxon>Pseudomonadota</taxon>
        <taxon>Alphaproteobacteria</taxon>
        <taxon>Hyphomicrobiales</taxon>
        <taxon>Xanthobacteraceae</taxon>
        <taxon>Labrys</taxon>
    </lineage>
</organism>